<dbReference type="PANTHER" id="PTHR43022">
    <property type="entry name" value="PROTEIN SMF"/>
    <property type="match status" value="1"/>
</dbReference>
<evidence type="ECO:0000259" key="2">
    <source>
        <dbReference type="Pfam" id="PF02481"/>
    </source>
</evidence>
<dbReference type="InterPro" id="IPR036388">
    <property type="entry name" value="WH-like_DNA-bd_sf"/>
</dbReference>
<evidence type="ECO:0000313" key="5">
    <source>
        <dbReference type="EMBL" id="MCB5226612.1"/>
    </source>
</evidence>
<feature type="domain" description="DprA winged helix" evidence="3">
    <location>
        <begin position="296"/>
        <end position="354"/>
    </location>
</feature>
<comment type="caution">
    <text evidence="5">The sequence shown here is derived from an EMBL/GenBank/DDBJ whole genome shotgun (WGS) entry which is preliminary data.</text>
</comment>
<feature type="domain" description="Smf/DprA SLOG" evidence="2">
    <location>
        <begin position="77"/>
        <end position="284"/>
    </location>
</feature>
<comment type="similarity">
    <text evidence="1">Belongs to the DprA/Smf family.</text>
</comment>
<dbReference type="InterPro" id="IPR057666">
    <property type="entry name" value="DrpA_SLOG"/>
</dbReference>
<organism evidence="5 6">
    <name type="scientific">Alishewanella maricola</name>
    <dbReference type="NCBI Taxonomy" id="2795740"/>
    <lineage>
        <taxon>Bacteria</taxon>
        <taxon>Pseudomonadati</taxon>
        <taxon>Pseudomonadota</taxon>
        <taxon>Gammaproteobacteria</taxon>
        <taxon>Alteromonadales</taxon>
        <taxon>Alteromonadaceae</taxon>
        <taxon>Alishewanella</taxon>
    </lineage>
</organism>
<feature type="domain" description="Smf/DprA SAM" evidence="4">
    <location>
        <begin position="1"/>
        <end position="67"/>
    </location>
</feature>
<keyword evidence="6" id="KW-1185">Reference proteome</keyword>
<dbReference type="EMBL" id="JAEINI020000003">
    <property type="protein sequence ID" value="MCB5226612.1"/>
    <property type="molecule type" value="Genomic_DNA"/>
</dbReference>
<sequence>MEALHTWLALASVHGLDGQRCRQLNEHIGLAELLALPASTLQQLGLTKKQAQLLCYESASWVEQALNWQAETPDQHIIPFDHPFYPPLLKETPHPPAVLFVKGQVELLASAQIAMVGSRAPTPTGRAVARQLAAELTEQGMVITSGMAKGIDSESHVGALNAGGKTVAVLGHGLRQVYPSCNRHLATRIVQAGALISEYFPDVRARAEFFPQRNRIVVGLSTGTVVVEAALKSGSLISANLAADYNREVFAVPGSFHNAQAAGCHYLIQQGAKLVSCVADILEERTVFADNGLAAAPEINVTLDLCSQQLFDNVGDSPIPADVLAERANMSVADVSITLLELELAGKVAAVPGGYIRLRST</sequence>
<reference evidence="5 6" key="1">
    <citation type="submission" date="2021-10" db="EMBL/GenBank/DDBJ databases">
        <title>Alishewanella koreense sp. nov. isolated from seawater of southwestern coast in South Korea and the proposal for the reclassification of Rheinheimera perlucida and Rheinheimera tuosuensis as Arsukibacterium perlucida and Arsukibacterium tuosuensis.</title>
        <authorList>
            <person name="Kim K.H."/>
            <person name="Ruan W."/>
            <person name="Kim K.R."/>
            <person name="Baek J.H."/>
            <person name="Jeon C.O."/>
        </authorList>
    </citation>
    <scope>NUCLEOTIDE SEQUENCE [LARGE SCALE GENOMIC DNA]</scope>
    <source>
        <strain evidence="5 6">16-MA</strain>
    </source>
</reference>
<dbReference type="PANTHER" id="PTHR43022:SF1">
    <property type="entry name" value="PROTEIN SMF"/>
    <property type="match status" value="1"/>
</dbReference>
<dbReference type="Pfam" id="PF02481">
    <property type="entry name" value="DNA_processg_A"/>
    <property type="match status" value="1"/>
</dbReference>
<name>A0ABS8C2T8_9ALTE</name>
<dbReference type="InterPro" id="IPR003488">
    <property type="entry name" value="DprA"/>
</dbReference>
<dbReference type="InterPro" id="IPR041614">
    <property type="entry name" value="DprA_WH"/>
</dbReference>
<dbReference type="SUPFAM" id="SSF102405">
    <property type="entry name" value="MCP/YpsA-like"/>
    <property type="match status" value="1"/>
</dbReference>
<accession>A0ABS8C2T8</accession>
<gene>
    <name evidence="5" type="primary">dprA</name>
    <name evidence="5" type="ORF">JAO78_007255</name>
</gene>
<dbReference type="Pfam" id="PF17782">
    <property type="entry name" value="WHD_DprA"/>
    <property type="match status" value="1"/>
</dbReference>
<dbReference type="Gene3D" id="3.40.50.450">
    <property type="match status" value="1"/>
</dbReference>
<evidence type="ECO:0000313" key="6">
    <source>
        <dbReference type="Proteomes" id="UP000633814"/>
    </source>
</evidence>
<protein>
    <submittedName>
        <fullName evidence="5">DNA-processing protein DprA</fullName>
    </submittedName>
</protein>
<proteinExistence type="inferred from homology"/>
<evidence type="ECO:0000259" key="4">
    <source>
        <dbReference type="Pfam" id="PF25317"/>
    </source>
</evidence>
<dbReference type="InterPro" id="IPR057338">
    <property type="entry name" value="DprA_SAM"/>
</dbReference>
<dbReference type="Proteomes" id="UP000633814">
    <property type="component" value="Unassembled WGS sequence"/>
</dbReference>
<evidence type="ECO:0000259" key="3">
    <source>
        <dbReference type="Pfam" id="PF17782"/>
    </source>
</evidence>
<dbReference type="RefSeq" id="WP_226750700.1">
    <property type="nucleotide sequence ID" value="NZ_JAEINI020000003.1"/>
</dbReference>
<evidence type="ECO:0000256" key="1">
    <source>
        <dbReference type="ARBA" id="ARBA00006525"/>
    </source>
</evidence>
<dbReference type="NCBIfam" id="TIGR00732">
    <property type="entry name" value="dprA"/>
    <property type="match status" value="1"/>
</dbReference>
<dbReference type="Pfam" id="PF25317">
    <property type="entry name" value="SAM_SMF"/>
    <property type="match status" value="1"/>
</dbReference>
<dbReference type="Gene3D" id="1.10.10.10">
    <property type="entry name" value="Winged helix-like DNA-binding domain superfamily/Winged helix DNA-binding domain"/>
    <property type="match status" value="1"/>
</dbReference>